<evidence type="ECO:0000313" key="6">
    <source>
        <dbReference type="Proteomes" id="UP000199470"/>
    </source>
</evidence>
<dbReference type="Proteomes" id="UP000199470">
    <property type="component" value="Unassembled WGS sequence"/>
</dbReference>
<proteinExistence type="inferred from homology"/>
<dbReference type="SUPFAM" id="SSF53335">
    <property type="entry name" value="S-adenosyl-L-methionine-dependent methyltransferases"/>
    <property type="match status" value="1"/>
</dbReference>
<evidence type="ECO:0000313" key="5">
    <source>
        <dbReference type="EMBL" id="SFM61498.1"/>
    </source>
</evidence>
<comment type="function">
    <text evidence="4">Exhibits S-adenosyl-L-methionine-dependent methyltransferase activity.</text>
</comment>
<keyword evidence="6" id="KW-1185">Reference proteome</keyword>
<evidence type="ECO:0000256" key="4">
    <source>
        <dbReference type="RuleBase" id="RU362030"/>
    </source>
</evidence>
<dbReference type="EMBL" id="FOTW01000025">
    <property type="protein sequence ID" value="SFM61498.1"/>
    <property type="molecule type" value="Genomic_DNA"/>
</dbReference>
<gene>
    <name evidence="5" type="ORF">SAMN02982985_04712</name>
</gene>
<dbReference type="InterPro" id="IPR011610">
    <property type="entry name" value="SAM_mthyl_Trfase_ML2640-like"/>
</dbReference>
<dbReference type="GO" id="GO:0008168">
    <property type="term" value="F:methyltransferase activity"/>
    <property type="evidence" value="ECO:0007669"/>
    <property type="project" value="UniProtKB-UniRule"/>
</dbReference>
<name>A0A1I4SAH0_9BURK</name>
<dbReference type="EC" id="2.1.1.-" evidence="4"/>
<evidence type="ECO:0000256" key="3">
    <source>
        <dbReference type="ARBA" id="ARBA00022679"/>
    </source>
</evidence>
<protein>
    <recommendedName>
        <fullName evidence="4">S-adenosyl-L-methionine-dependent methyltransferase</fullName>
        <ecNumber evidence="4">2.1.1.-</ecNumber>
    </recommendedName>
</protein>
<dbReference type="Gene3D" id="3.40.50.150">
    <property type="entry name" value="Vaccinia Virus protein VP39"/>
    <property type="match status" value="1"/>
</dbReference>
<sequence length="298" mass="31227">MTSDSSNPIPDSVAAAPDAGLLDAGRPSRSALAVAMLRAAHQLLDGASVFADPLALAIIGPALAAQVRDEPARFDAGLGRVLRMAMALRSRVAEDELARAVARGVRQYVVLGAGLDTSAYRNGVADLRVFEVDHPATQVWKRGLLDAAGIAMPATLNLVPLDFERDTLGAALAGAGCRLDQPVFFSWLGVTLYLSDQAIFATLAQVAALPAGSGIVFDYGVAPELLEPMARMGMQHIARKYAAEGEPWKSFFDPAELARRLHGLGFSALADSGAAELLARYPAAHSVGGGTRLMLANV</sequence>
<reference evidence="5 6" key="1">
    <citation type="submission" date="2016-10" db="EMBL/GenBank/DDBJ databases">
        <authorList>
            <person name="de Groot N.N."/>
        </authorList>
    </citation>
    <scope>NUCLEOTIDE SEQUENCE [LARGE SCALE GENOMIC DNA]</scope>
    <source>
        <strain evidence="5 6">ATCC 43154</strain>
    </source>
</reference>
<keyword evidence="3 5" id="KW-0808">Transferase</keyword>
<dbReference type="NCBIfam" id="TIGR00027">
    <property type="entry name" value="mthyl_TIGR00027"/>
    <property type="match status" value="1"/>
</dbReference>
<dbReference type="Pfam" id="PF04072">
    <property type="entry name" value="LCM"/>
    <property type="match status" value="1"/>
</dbReference>
<keyword evidence="4" id="KW-0949">S-adenosyl-L-methionine</keyword>
<dbReference type="PANTHER" id="PTHR43619">
    <property type="entry name" value="S-ADENOSYL-L-METHIONINE-DEPENDENT METHYLTRANSFERASE YKTD-RELATED"/>
    <property type="match status" value="1"/>
</dbReference>
<dbReference type="PANTHER" id="PTHR43619:SF2">
    <property type="entry name" value="S-ADENOSYL-L-METHIONINE-DEPENDENT METHYLTRANSFERASES SUPERFAMILY PROTEIN"/>
    <property type="match status" value="1"/>
</dbReference>
<comment type="similarity">
    <text evidence="1 4">Belongs to the UPF0677 family.</text>
</comment>
<evidence type="ECO:0000256" key="2">
    <source>
        <dbReference type="ARBA" id="ARBA00022603"/>
    </source>
</evidence>
<dbReference type="OrthoDB" id="9806164at2"/>
<accession>A0A1I4SAH0</accession>
<dbReference type="AlphaFoldDB" id="A0A1I4SAH0"/>
<dbReference type="RefSeq" id="WP_093390141.1">
    <property type="nucleotide sequence ID" value="NZ_FOTW01000025.1"/>
</dbReference>
<dbReference type="InterPro" id="IPR029063">
    <property type="entry name" value="SAM-dependent_MTases_sf"/>
</dbReference>
<keyword evidence="2 4" id="KW-0489">Methyltransferase</keyword>
<organism evidence="5 6">
    <name type="scientific">Rugamonas rubra</name>
    <dbReference type="NCBI Taxonomy" id="758825"/>
    <lineage>
        <taxon>Bacteria</taxon>
        <taxon>Pseudomonadati</taxon>
        <taxon>Pseudomonadota</taxon>
        <taxon>Betaproteobacteria</taxon>
        <taxon>Burkholderiales</taxon>
        <taxon>Oxalobacteraceae</taxon>
        <taxon>Telluria group</taxon>
        <taxon>Rugamonas</taxon>
    </lineage>
</organism>
<dbReference type="InterPro" id="IPR007213">
    <property type="entry name" value="Ppm1/Ppm2/Tcmp"/>
</dbReference>
<evidence type="ECO:0000256" key="1">
    <source>
        <dbReference type="ARBA" id="ARBA00008138"/>
    </source>
</evidence>
<dbReference type="STRING" id="758825.SAMN02982985_04712"/>
<dbReference type="GO" id="GO:0032259">
    <property type="term" value="P:methylation"/>
    <property type="evidence" value="ECO:0007669"/>
    <property type="project" value="UniProtKB-KW"/>
</dbReference>